<dbReference type="GO" id="GO:0016020">
    <property type="term" value="C:membrane"/>
    <property type="evidence" value="ECO:0007669"/>
    <property type="project" value="TreeGrafter"/>
</dbReference>
<dbReference type="InterPro" id="IPR027417">
    <property type="entry name" value="P-loop_NTPase"/>
</dbReference>
<keyword evidence="3 6" id="KW-0518">Myosin</keyword>
<evidence type="ECO:0000256" key="6">
    <source>
        <dbReference type="PROSITE-ProRule" id="PRU00782"/>
    </source>
</evidence>
<dbReference type="GO" id="GO:0016459">
    <property type="term" value="C:myosin complex"/>
    <property type="evidence" value="ECO:0007669"/>
    <property type="project" value="UniProtKB-KW"/>
</dbReference>
<evidence type="ECO:0000259" key="8">
    <source>
        <dbReference type="PROSITE" id="PS51456"/>
    </source>
</evidence>
<feature type="region of interest" description="Disordered" evidence="7">
    <location>
        <begin position="1"/>
        <end position="36"/>
    </location>
</feature>
<dbReference type="SUPFAM" id="SSF52540">
    <property type="entry name" value="P-loop containing nucleoside triphosphate hydrolases"/>
    <property type="match status" value="1"/>
</dbReference>
<keyword evidence="10" id="KW-1185">Reference proteome</keyword>
<gene>
    <name evidence="9" type="ORF">PGT21_017854</name>
</gene>
<evidence type="ECO:0000256" key="4">
    <source>
        <dbReference type="ARBA" id="ARBA00023175"/>
    </source>
</evidence>
<evidence type="ECO:0000313" key="10">
    <source>
        <dbReference type="Proteomes" id="UP000324748"/>
    </source>
</evidence>
<dbReference type="InterPro" id="IPR036961">
    <property type="entry name" value="Kinesin_motor_dom_sf"/>
</dbReference>
<keyword evidence="5 6" id="KW-0009">Actin-binding</keyword>
<dbReference type="PANTHER" id="PTHR13140:SF550">
    <property type="entry name" value="MYOSIN-IIIB ISOFORM X1"/>
    <property type="match status" value="1"/>
</dbReference>
<keyword evidence="1" id="KW-0547">Nucleotide-binding</keyword>
<dbReference type="GO" id="GO:0005524">
    <property type="term" value="F:ATP binding"/>
    <property type="evidence" value="ECO:0007669"/>
    <property type="project" value="UniProtKB-KW"/>
</dbReference>
<dbReference type="Gene3D" id="1.10.10.820">
    <property type="match status" value="1"/>
</dbReference>
<evidence type="ECO:0000256" key="3">
    <source>
        <dbReference type="ARBA" id="ARBA00023123"/>
    </source>
</evidence>
<dbReference type="Gene3D" id="1.20.120.720">
    <property type="entry name" value="Myosin VI head, motor domain, U50 subdomain"/>
    <property type="match status" value="1"/>
</dbReference>
<evidence type="ECO:0000256" key="2">
    <source>
        <dbReference type="ARBA" id="ARBA00022840"/>
    </source>
</evidence>
<sequence length="322" mass="35836">MTNQHTSLTDLTQLVPSSSSSPNLDTTPKSQQQPSADETVALLKSRFLSDLPYLWLSPRCLISLALNKNSPVNSDQSLNAYASDWWDCSEDRRKRVENESGQGFGSGPHIWALAGKAYYYMRRTGGDQSIITRGARAEWKIRSQTTRTPFYLHRERQAVRTQELGITLQRSRVVSRPSGERNFHIFYYLTAGDPPRNVHIYFSINLPPPPVSPSFLARLYENNADHSASQPFRFLTQARNQSGQASAASDAQQFVRLKQAFKAIGFSKKSVASTCQLLAAILHLGNLEFVLDKGKNAEAATVANPPLLDVVAFILGRPSLKP</sequence>
<dbReference type="EMBL" id="VSWC01000042">
    <property type="protein sequence ID" value="KAA1103432.1"/>
    <property type="molecule type" value="Genomic_DNA"/>
</dbReference>
<dbReference type="GO" id="GO:0005737">
    <property type="term" value="C:cytoplasm"/>
    <property type="evidence" value="ECO:0007669"/>
    <property type="project" value="TreeGrafter"/>
</dbReference>
<dbReference type="Proteomes" id="UP000324748">
    <property type="component" value="Unassembled WGS sequence"/>
</dbReference>
<comment type="caution">
    <text evidence="6">Lacks conserved residue(s) required for the propagation of feature annotation.</text>
</comment>
<evidence type="ECO:0000313" key="9">
    <source>
        <dbReference type="EMBL" id="KAA1103432.1"/>
    </source>
</evidence>
<dbReference type="OrthoDB" id="370884at2759"/>
<evidence type="ECO:0000256" key="5">
    <source>
        <dbReference type="ARBA" id="ARBA00023203"/>
    </source>
</evidence>
<dbReference type="PROSITE" id="PS51456">
    <property type="entry name" value="MYOSIN_MOTOR"/>
    <property type="match status" value="1"/>
</dbReference>
<accession>A0A5B0PRZ1</accession>
<evidence type="ECO:0000256" key="1">
    <source>
        <dbReference type="ARBA" id="ARBA00022741"/>
    </source>
</evidence>
<dbReference type="PANTHER" id="PTHR13140">
    <property type="entry name" value="MYOSIN"/>
    <property type="match status" value="1"/>
</dbReference>
<dbReference type="GO" id="GO:0000146">
    <property type="term" value="F:microfilament motor activity"/>
    <property type="evidence" value="ECO:0007669"/>
    <property type="project" value="TreeGrafter"/>
</dbReference>
<keyword evidence="4" id="KW-0505">Motor protein</keyword>
<dbReference type="AlphaFoldDB" id="A0A5B0PRZ1"/>
<keyword evidence="2" id="KW-0067">ATP-binding</keyword>
<dbReference type="GO" id="GO:0007015">
    <property type="term" value="P:actin filament organization"/>
    <property type="evidence" value="ECO:0007669"/>
    <property type="project" value="TreeGrafter"/>
</dbReference>
<evidence type="ECO:0000256" key="7">
    <source>
        <dbReference type="SAM" id="MobiDB-lite"/>
    </source>
</evidence>
<dbReference type="InterPro" id="IPR001609">
    <property type="entry name" value="Myosin_head_motor_dom-like"/>
</dbReference>
<dbReference type="GO" id="GO:0051015">
    <property type="term" value="F:actin filament binding"/>
    <property type="evidence" value="ECO:0007669"/>
    <property type="project" value="TreeGrafter"/>
</dbReference>
<organism evidence="9 10">
    <name type="scientific">Puccinia graminis f. sp. tritici</name>
    <dbReference type="NCBI Taxonomy" id="56615"/>
    <lineage>
        <taxon>Eukaryota</taxon>
        <taxon>Fungi</taxon>
        <taxon>Dikarya</taxon>
        <taxon>Basidiomycota</taxon>
        <taxon>Pucciniomycotina</taxon>
        <taxon>Pucciniomycetes</taxon>
        <taxon>Pucciniales</taxon>
        <taxon>Pucciniaceae</taxon>
        <taxon>Puccinia</taxon>
    </lineage>
</organism>
<proteinExistence type="inferred from homology"/>
<comment type="similarity">
    <text evidence="6">Belongs to the TRAFAC class myosin-kinesin ATPase superfamily. Myosin family.</text>
</comment>
<dbReference type="Gene3D" id="3.40.850.10">
    <property type="entry name" value="Kinesin motor domain"/>
    <property type="match status" value="1"/>
</dbReference>
<feature type="domain" description="Myosin motor" evidence="8">
    <location>
        <begin position="1"/>
        <end position="322"/>
    </location>
</feature>
<reference evidence="9 10" key="1">
    <citation type="submission" date="2019-05" db="EMBL/GenBank/DDBJ databases">
        <title>Emergence of the Ug99 lineage of the wheat stem rust pathogen through somatic hybridization.</title>
        <authorList>
            <person name="Li F."/>
            <person name="Upadhyaya N.M."/>
            <person name="Sperschneider J."/>
            <person name="Matny O."/>
            <person name="Nguyen-Phuc H."/>
            <person name="Mago R."/>
            <person name="Raley C."/>
            <person name="Miller M.E."/>
            <person name="Silverstein K.A.T."/>
            <person name="Henningsen E."/>
            <person name="Hirsch C.D."/>
            <person name="Visser B."/>
            <person name="Pretorius Z.A."/>
            <person name="Steffenson B.J."/>
            <person name="Schwessinger B."/>
            <person name="Dodds P.N."/>
            <person name="Figueroa M."/>
        </authorList>
    </citation>
    <scope>NUCLEOTIDE SEQUENCE [LARGE SCALE GENOMIC DNA]</scope>
    <source>
        <strain evidence="9">21-0</strain>
    </source>
</reference>
<comment type="caution">
    <text evidence="9">The sequence shown here is derived from an EMBL/GenBank/DDBJ whole genome shotgun (WGS) entry which is preliminary data.</text>
</comment>
<protein>
    <recommendedName>
        <fullName evidence="8">Myosin motor domain-containing protein</fullName>
    </recommendedName>
</protein>
<name>A0A5B0PRZ1_PUCGR</name>
<dbReference type="Pfam" id="PF00063">
    <property type="entry name" value="Myosin_head"/>
    <property type="match status" value="1"/>
</dbReference>